<organism evidence="3 4">
    <name type="scientific">Hericium alpestre</name>
    <dbReference type="NCBI Taxonomy" id="135208"/>
    <lineage>
        <taxon>Eukaryota</taxon>
        <taxon>Fungi</taxon>
        <taxon>Dikarya</taxon>
        <taxon>Basidiomycota</taxon>
        <taxon>Agaricomycotina</taxon>
        <taxon>Agaricomycetes</taxon>
        <taxon>Russulales</taxon>
        <taxon>Hericiaceae</taxon>
        <taxon>Hericium</taxon>
    </lineage>
</organism>
<gene>
    <name evidence="3" type="ORF">EWM64_g598</name>
</gene>
<feature type="domain" description="G" evidence="2">
    <location>
        <begin position="1"/>
        <end position="57"/>
    </location>
</feature>
<dbReference type="AlphaFoldDB" id="A0A4Z0AAN7"/>
<proteinExistence type="predicted"/>
<dbReference type="GO" id="GO:0005525">
    <property type="term" value="F:GTP binding"/>
    <property type="evidence" value="ECO:0007669"/>
    <property type="project" value="InterPro"/>
</dbReference>
<dbReference type="SUPFAM" id="SSF52540">
    <property type="entry name" value="P-loop containing nucleoside triphosphate hydrolases"/>
    <property type="match status" value="1"/>
</dbReference>
<evidence type="ECO:0000313" key="3">
    <source>
        <dbReference type="EMBL" id="TFY83407.1"/>
    </source>
</evidence>
<sequence>MGATGSGKTTFINLVSGSDMRIGRGLTSCTSDVQLAPPFEFDGHRITLIDTPGFDDTNKSDTDILKLIALFLSTSYEQGMKLTGVIYMHRISDVRMGGVSRRNFSMFRQLCGDSTLKNVVIVTNMWGQVEREVGEEREAELRDNEIFFRPVLEKGAQLLRHENTRESGQTIMQYLLENRPEALRIQRELVDQHLDISETAAGETLSRELMEQARKHRQELKLLQEEMQAAIKAKDEETRKELEQESQRLQREMSRLQNESTRLATEYKEEKARMEIAMKEMQAQAARDAEAAMAEHTHQMKALQDQLQRTANDAYAERQALQNQMNRLQQQYDEARASSDQGGGIFTRIGKIVDGLFGL</sequence>
<dbReference type="InterPro" id="IPR027417">
    <property type="entry name" value="P-loop_NTPase"/>
</dbReference>
<keyword evidence="1" id="KW-0175">Coiled coil</keyword>
<dbReference type="Pfam" id="PF01926">
    <property type="entry name" value="MMR_HSR1"/>
    <property type="match status" value="1"/>
</dbReference>
<dbReference type="InterPro" id="IPR006073">
    <property type="entry name" value="GTP-bd"/>
</dbReference>
<evidence type="ECO:0000256" key="1">
    <source>
        <dbReference type="SAM" id="Coils"/>
    </source>
</evidence>
<dbReference type="Proteomes" id="UP000298061">
    <property type="component" value="Unassembled WGS sequence"/>
</dbReference>
<evidence type="ECO:0000313" key="4">
    <source>
        <dbReference type="Proteomes" id="UP000298061"/>
    </source>
</evidence>
<dbReference type="CDD" id="cd00882">
    <property type="entry name" value="Ras_like_GTPase"/>
    <property type="match status" value="1"/>
</dbReference>
<dbReference type="OrthoDB" id="8954335at2759"/>
<dbReference type="EMBL" id="SFCI01000030">
    <property type="protein sequence ID" value="TFY83407.1"/>
    <property type="molecule type" value="Genomic_DNA"/>
</dbReference>
<protein>
    <recommendedName>
        <fullName evidence="2">G domain-containing protein</fullName>
    </recommendedName>
</protein>
<name>A0A4Z0AAN7_9AGAM</name>
<reference evidence="3 4" key="1">
    <citation type="submission" date="2019-02" db="EMBL/GenBank/DDBJ databases">
        <title>Genome sequencing of the rare red list fungi Hericium alpestre (H. flagellum).</title>
        <authorList>
            <person name="Buettner E."/>
            <person name="Kellner H."/>
        </authorList>
    </citation>
    <scope>NUCLEOTIDE SEQUENCE [LARGE SCALE GENOMIC DNA]</scope>
    <source>
        <strain evidence="3 4">DSM 108284</strain>
    </source>
</reference>
<keyword evidence="4" id="KW-1185">Reference proteome</keyword>
<accession>A0A4Z0AAN7</accession>
<dbReference type="Gene3D" id="3.40.50.300">
    <property type="entry name" value="P-loop containing nucleotide triphosphate hydrolases"/>
    <property type="match status" value="1"/>
</dbReference>
<feature type="coiled-coil region" evidence="1">
    <location>
        <begin position="206"/>
        <end position="338"/>
    </location>
</feature>
<dbReference type="STRING" id="135208.A0A4Z0AAN7"/>
<comment type="caution">
    <text evidence="3">The sequence shown here is derived from an EMBL/GenBank/DDBJ whole genome shotgun (WGS) entry which is preliminary data.</text>
</comment>
<evidence type="ECO:0000259" key="2">
    <source>
        <dbReference type="Pfam" id="PF01926"/>
    </source>
</evidence>